<evidence type="ECO:0000313" key="22">
    <source>
        <dbReference type="EMBL" id="SCV99712.1"/>
    </source>
</evidence>
<dbReference type="CDD" id="cd13899">
    <property type="entry name" value="CuRO_3_Fet3p"/>
    <property type="match status" value="1"/>
</dbReference>
<dbReference type="GO" id="GO:0005886">
    <property type="term" value="C:plasma membrane"/>
    <property type="evidence" value="ECO:0007669"/>
    <property type="project" value="UniProtKB-SubCell"/>
</dbReference>
<proteinExistence type="inferred from homology"/>
<evidence type="ECO:0000256" key="6">
    <source>
        <dbReference type="ARBA" id="ARBA00022496"/>
    </source>
</evidence>
<evidence type="ECO:0000256" key="14">
    <source>
        <dbReference type="ARBA" id="ARBA00023008"/>
    </source>
</evidence>
<feature type="domain" description="Plastocyanin-like" evidence="21">
    <location>
        <begin position="29"/>
        <end position="149"/>
    </location>
</feature>
<sequence length="614" mass="69727">MLKLLTYCLLVVPRIVTGLTTHEYNFTTGWVQANPDGMHEKQMIGFNGEWPIPDIHVNTGDRVIIRLTNGFEDLPTSLHFHGLFQNISKGNSNHMDGPQMVTQCPIQPGDTFVYNFTVPDQVGTYWYHSHSGSQYTDGMRAAFIIHDKDEPFKYDEELVLQVSDLYHKPYYEVTDEFLSRYNPTGAEPIPQNILFNNTVNASIAFEPNKAYLLRLLNVGNFVSQYIYMEDHDFTIVEVDGVYVKPNVTNLLYLSVGQRVSVLVHSKKNDGKNYALMQAMDVTMLDVVPAELQLNRTIQVFYNPSVEKATQYYLNDFSSCTNDFYLTPYDEQELYDDYDYQIKLDVRMDNLGDGVNYAFFNNISYVAPRVPTLVTAVTAPEALVKNPFIYGDNVNAFVLEYGEVIEVVVNNYDDGRHPFHLHGHNFQIIQKSPSFAELENGDPGEPVPYNESSPLNTFPEEPMRRDTVVMEGNGHIVLRFKANNPGIWMFHCHVDWHLEQGLAAVFIEAPLELRKTEALTDNFKQVCSSGNIPLKGNAAGHADDWYNMEGLPRQPNQLPEGFTFKGYVAFAVSTAVALIGLYTITQYGVNEIPQDDELLYNKLKKVLEDAGETIE</sequence>
<dbReference type="InterPro" id="IPR033138">
    <property type="entry name" value="Cu_oxidase_CS"/>
</dbReference>
<dbReference type="PANTHER" id="PTHR11709">
    <property type="entry name" value="MULTI-COPPER OXIDASE"/>
    <property type="match status" value="1"/>
</dbReference>
<dbReference type="EMBL" id="LT598489">
    <property type="protein sequence ID" value="SCV99712.1"/>
    <property type="molecule type" value="Genomic_DNA"/>
</dbReference>
<dbReference type="Pfam" id="PF07731">
    <property type="entry name" value="Cu-oxidase_2"/>
    <property type="match status" value="1"/>
</dbReference>
<keyword evidence="23" id="KW-1185">Reference proteome</keyword>
<keyword evidence="5" id="KW-1003">Cell membrane</keyword>
<dbReference type="GO" id="GO:0005507">
    <property type="term" value="F:copper ion binding"/>
    <property type="evidence" value="ECO:0007669"/>
    <property type="project" value="InterPro"/>
</dbReference>
<dbReference type="STRING" id="4955.A0A1G4M7P6"/>
<evidence type="ECO:0000256" key="3">
    <source>
        <dbReference type="ARBA" id="ARBA00010609"/>
    </source>
</evidence>
<evidence type="ECO:0000256" key="18">
    <source>
        <dbReference type="SAM" id="SignalP"/>
    </source>
</evidence>
<comment type="similarity">
    <text evidence="3">Belongs to the multicopper oxidase family.</text>
</comment>
<dbReference type="FunFam" id="2.60.40.420:FF:000025">
    <property type="entry name" value="FET5p Multicopper oxidase"/>
    <property type="match status" value="1"/>
</dbReference>
<keyword evidence="9 18" id="KW-0732">Signal</keyword>
<dbReference type="Pfam" id="PF00394">
    <property type="entry name" value="Cu-oxidase"/>
    <property type="match status" value="1"/>
</dbReference>
<organism evidence="22 23">
    <name type="scientific">Lachancea fermentati</name>
    <name type="common">Zygosaccharomyces fermentati</name>
    <dbReference type="NCBI Taxonomy" id="4955"/>
    <lineage>
        <taxon>Eukaryota</taxon>
        <taxon>Fungi</taxon>
        <taxon>Dikarya</taxon>
        <taxon>Ascomycota</taxon>
        <taxon>Saccharomycotina</taxon>
        <taxon>Saccharomycetes</taxon>
        <taxon>Saccharomycetales</taxon>
        <taxon>Saccharomycetaceae</taxon>
        <taxon>Lachancea</taxon>
    </lineage>
</organism>
<evidence type="ECO:0000256" key="2">
    <source>
        <dbReference type="ARBA" id="ARBA00004162"/>
    </source>
</evidence>
<dbReference type="CDD" id="cd13877">
    <property type="entry name" value="CuRO_2_Fet3p_like"/>
    <property type="match status" value="1"/>
</dbReference>
<dbReference type="GO" id="GO:0000329">
    <property type="term" value="C:fungal-type vacuole membrane"/>
    <property type="evidence" value="ECO:0007669"/>
    <property type="project" value="TreeGrafter"/>
</dbReference>
<gene>
    <name evidence="22" type="ORF">LAFE_0B00848G</name>
</gene>
<evidence type="ECO:0000256" key="1">
    <source>
        <dbReference type="ARBA" id="ARBA00001935"/>
    </source>
</evidence>
<feature type="domain" description="Plastocyanin-like" evidence="19">
    <location>
        <begin position="157"/>
        <end position="278"/>
    </location>
</feature>
<dbReference type="InterPro" id="IPR011706">
    <property type="entry name" value="Cu-oxidase_C"/>
</dbReference>
<evidence type="ECO:0000259" key="21">
    <source>
        <dbReference type="Pfam" id="PF07732"/>
    </source>
</evidence>
<dbReference type="GO" id="GO:0010106">
    <property type="term" value="P:cellular response to iron ion starvation"/>
    <property type="evidence" value="ECO:0007669"/>
    <property type="project" value="TreeGrafter"/>
</dbReference>
<feature type="domain" description="Plastocyanin-like" evidence="20">
    <location>
        <begin position="365"/>
        <end position="509"/>
    </location>
</feature>
<accession>A0A1G4M7P6</accession>
<dbReference type="AlphaFoldDB" id="A0A1G4M7P6"/>
<dbReference type="SUPFAM" id="SSF49503">
    <property type="entry name" value="Cupredoxins"/>
    <property type="match status" value="3"/>
</dbReference>
<evidence type="ECO:0000313" key="23">
    <source>
        <dbReference type="Proteomes" id="UP000190831"/>
    </source>
</evidence>
<dbReference type="Pfam" id="PF07732">
    <property type="entry name" value="Cu-oxidase_3"/>
    <property type="match status" value="1"/>
</dbReference>
<evidence type="ECO:0000256" key="16">
    <source>
        <dbReference type="ARBA" id="ARBA00023136"/>
    </source>
</evidence>
<dbReference type="InterPro" id="IPR044130">
    <property type="entry name" value="CuRO_2_Fet3-like"/>
</dbReference>
<evidence type="ECO:0000256" key="4">
    <source>
        <dbReference type="ARBA" id="ARBA00022448"/>
    </source>
</evidence>
<dbReference type="InterPro" id="IPR001117">
    <property type="entry name" value="Cu-oxidase_2nd"/>
</dbReference>
<keyword evidence="4" id="KW-0813">Transport</keyword>
<dbReference type="Proteomes" id="UP000190831">
    <property type="component" value="Chromosome B"/>
</dbReference>
<evidence type="ECO:0000256" key="10">
    <source>
        <dbReference type="ARBA" id="ARBA00022737"/>
    </source>
</evidence>
<evidence type="ECO:0000256" key="7">
    <source>
        <dbReference type="ARBA" id="ARBA00022692"/>
    </source>
</evidence>
<dbReference type="GO" id="GO:0033215">
    <property type="term" value="P:reductive iron assimilation"/>
    <property type="evidence" value="ECO:0007669"/>
    <property type="project" value="TreeGrafter"/>
</dbReference>
<dbReference type="InterPro" id="IPR011707">
    <property type="entry name" value="Cu-oxidase-like_N"/>
</dbReference>
<keyword evidence="7" id="KW-0812">Transmembrane</keyword>
<protein>
    <submittedName>
        <fullName evidence="22">LAFE_0B00848g1_1</fullName>
    </submittedName>
</protein>
<keyword evidence="15" id="KW-0406">Ion transport</keyword>
<evidence type="ECO:0000256" key="13">
    <source>
        <dbReference type="ARBA" id="ARBA00023004"/>
    </source>
</evidence>
<dbReference type="FunFam" id="2.60.40.420:FF:000024">
    <property type="entry name" value="FET5p Multicopper oxidase"/>
    <property type="match status" value="1"/>
</dbReference>
<keyword evidence="13" id="KW-0408">Iron</keyword>
<keyword evidence="10" id="KW-0677">Repeat</keyword>
<dbReference type="CDD" id="cd13851">
    <property type="entry name" value="CuRO_1_Fet3p"/>
    <property type="match status" value="1"/>
</dbReference>
<keyword evidence="17" id="KW-0325">Glycoprotein</keyword>
<keyword evidence="6" id="KW-0410">Iron transport</keyword>
<comment type="cofactor">
    <cofactor evidence="1">
        <name>Cu cation</name>
        <dbReference type="ChEBI" id="CHEBI:23378"/>
    </cofactor>
</comment>
<keyword evidence="8" id="KW-0479">Metal-binding</keyword>
<keyword evidence="11" id="KW-1133">Transmembrane helix</keyword>
<dbReference type="GO" id="GO:0004322">
    <property type="term" value="F:ferroxidase activity"/>
    <property type="evidence" value="ECO:0007669"/>
    <property type="project" value="TreeGrafter"/>
</dbReference>
<feature type="signal peptide" evidence="18">
    <location>
        <begin position="1"/>
        <end position="18"/>
    </location>
</feature>
<name>A0A1G4M7P6_LACFM</name>
<evidence type="ECO:0000256" key="8">
    <source>
        <dbReference type="ARBA" id="ARBA00022723"/>
    </source>
</evidence>
<evidence type="ECO:0000256" key="12">
    <source>
        <dbReference type="ARBA" id="ARBA00023002"/>
    </source>
</evidence>
<keyword evidence="16" id="KW-0472">Membrane</keyword>
<evidence type="ECO:0000256" key="11">
    <source>
        <dbReference type="ARBA" id="ARBA00022989"/>
    </source>
</evidence>
<evidence type="ECO:0000256" key="17">
    <source>
        <dbReference type="ARBA" id="ARBA00023180"/>
    </source>
</evidence>
<dbReference type="PROSITE" id="PS00079">
    <property type="entry name" value="MULTICOPPER_OXIDASE1"/>
    <property type="match status" value="2"/>
</dbReference>
<dbReference type="InterPro" id="IPR008972">
    <property type="entry name" value="Cupredoxin"/>
</dbReference>
<dbReference type="Gene3D" id="2.60.40.420">
    <property type="entry name" value="Cupredoxins - blue copper proteins"/>
    <property type="match status" value="3"/>
</dbReference>
<comment type="subcellular location">
    <subcellularLocation>
        <location evidence="2">Cell membrane</location>
        <topology evidence="2">Single-pass membrane protein</topology>
    </subcellularLocation>
</comment>
<dbReference type="InterPro" id="IPR002355">
    <property type="entry name" value="Cu_oxidase_Cu_BS"/>
</dbReference>
<evidence type="ECO:0000256" key="15">
    <source>
        <dbReference type="ARBA" id="ARBA00023065"/>
    </source>
</evidence>
<dbReference type="InterPro" id="IPR045087">
    <property type="entry name" value="Cu-oxidase_fam"/>
</dbReference>
<dbReference type="PROSITE" id="PS00080">
    <property type="entry name" value="MULTICOPPER_OXIDASE2"/>
    <property type="match status" value="1"/>
</dbReference>
<dbReference type="FunFam" id="2.60.40.420:FF:000022">
    <property type="entry name" value="FET5p Multicopper oxidase"/>
    <property type="match status" value="1"/>
</dbReference>
<evidence type="ECO:0000259" key="19">
    <source>
        <dbReference type="Pfam" id="PF00394"/>
    </source>
</evidence>
<keyword evidence="12" id="KW-0560">Oxidoreductase</keyword>
<dbReference type="PANTHER" id="PTHR11709:SF434">
    <property type="entry name" value="IRON TRANSPORT MULTICOPPER OXIDASE FET5-RELATED"/>
    <property type="match status" value="1"/>
</dbReference>
<dbReference type="OrthoDB" id="2121828at2759"/>
<evidence type="ECO:0000259" key="20">
    <source>
        <dbReference type="Pfam" id="PF07731"/>
    </source>
</evidence>
<evidence type="ECO:0000256" key="5">
    <source>
        <dbReference type="ARBA" id="ARBA00022475"/>
    </source>
</evidence>
<reference evidence="23" key="1">
    <citation type="submission" date="2016-03" db="EMBL/GenBank/DDBJ databases">
        <authorList>
            <person name="Devillers H."/>
        </authorList>
    </citation>
    <scope>NUCLEOTIDE SEQUENCE [LARGE SCALE GENOMIC DNA]</scope>
</reference>
<evidence type="ECO:0000256" key="9">
    <source>
        <dbReference type="ARBA" id="ARBA00022729"/>
    </source>
</evidence>
<feature type="chain" id="PRO_5009237257" evidence="18">
    <location>
        <begin position="19"/>
        <end position="614"/>
    </location>
</feature>
<dbReference type="OMA" id="GHNFQIV"/>
<keyword evidence="14" id="KW-0186">Copper</keyword>